<feature type="non-terminal residue" evidence="2">
    <location>
        <position position="74"/>
    </location>
</feature>
<reference evidence="2 3" key="1">
    <citation type="journal article" date="2018" name="Front. Plant Sci.">
        <title>Red Clover (Trifolium pratense) and Zigzag Clover (T. medium) - A Picture of Genomic Similarities and Differences.</title>
        <authorList>
            <person name="Dluhosova J."/>
            <person name="Istvanek J."/>
            <person name="Nedelnik J."/>
            <person name="Repkova J."/>
        </authorList>
    </citation>
    <scope>NUCLEOTIDE SEQUENCE [LARGE SCALE GENOMIC DNA]</scope>
    <source>
        <strain evidence="3">cv. 10/8</strain>
        <tissue evidence="2">Leaf</tissue>
    </source>
</reference>
<feature type="compositionally biased region" description="Low complexity" evidence="1">
    <location>
        <begin position="57"/>
        <end position="66"/>
    </location>
</feature>
<evidence type="ECO:0000313" key="3">
    <source>
        <dbReference type="Proteomes" id="UP000265520"/>
    </source>
</evidence>
<dbReference type="AlphaFoldDB" id="A0A392RH22"/>
<comment type="caution">
    <text evidence="2">The sequence shown here is derived from an EMBL/GenBank/DDBJ whole genome shotgun (WGS) entry which is preliminary data.</text>
</comment>
<dbReference type="EMBL" id="LXQA010224538">
    <property type="protein sequence ID" value="MCI35549.1"/>
    <property type="molecule type" value="Genomic_DNA"/>
</dbReference>
<name>A0A392RH22_9FABA</name>
<sequence length="74" mass="7817">MEEGEGGESGSKNVVPSEFVVAVSPTAAAATTAWSDAPAKKIVRQLDFNAMTEQSKPPQQLLQQTTVMTQKPVA</sequence>
<protein>
    <submittedName>
        <fullName evidence="2">Lin-54-like protein</fullName>
    </submittedName>
</protein>
<dbReference type="Proteomes" id="UP000265520">
    <property type="component" value="Unassembled WGS sequence"/>
</dbReference>
<keyword evidence="3" id="KW-1185">Reference proteome</keyword>
<feature type="region of interest" description="Disordered" evidence="1">
    <location>
        <begin position="53"/>
        <end position="74"/>
    </location>
</feature>
<proteinExistence type="predicted"/>
<evidence type="ECO:0000313" key="2">
    <source>
        <dbReference type="EMBL" id="MCI35549.1"/>
    </source>
</evidence>
<organism evidence="2 3">
    <name type="scientific">Trifolium medium</name>
    <dbReference type="NCBI Taxonomy" id="97028"/>
    <lineage>
        <taxon>Eukaryota</taxon>
        <taxon>Viridiplantae</taxon>
        <taxon>Streptophyta</taxon>
        <taxon>Embryophyta</taxon>
        <taxon>Tracheophyta</taxon>
        <taxon>Spermatophyta</taxon>
        <taxon>Magnoliopsida</taxon>
        <taxon>eudicotyledons</taxon>
        <taxon>Gunneridae</taxon>
        <taxon>Pentapetalae</taxon>
        <taxon>rosids</taxon>
        <taxon>fabids</taxon>
        <taxon>Fabales</taxon>
        <taxon>Fabaceae</taxon>
        <taxon>Papilionoideae</taxon>
        <taxon>50 kb inversion clade</taxon>
        <taxon>NPAAA clade</taxon>
        <taxon>Hologalegina</taxon>
        <taxon>IRL clade</taxon>
        <taxon>Trifolieae</taxon>
        <taxon>Trifolium</taxon>
    </lineage>
</organism>
<evidence type="ECO:0000256" key="1">
    <source>
        <dbReference type="SAM" id="MobiDB-lite"/>
    </source>
</evidence>
<accession>A0A392RH22</accession>